<dbReference type="RefSeq" id="WP_330172061.1">
    <property type="nucleotide sequence ID" value="NZ_CP137080.1"/>
</dbReference>
<keyword evidence="2" id="KW-0378">Hydrolase</keyword>
<evidence type="ECO:0000313" key="2">
    <source>
        <dbReference type="EMBL" id="WOQ71003.1"/>
    </source>
</evidence>
<dbReference type="EMBL" id="CP137080">
    <property type="protein sequence ID" value="WOQ71003.1"/>
    <property type="molecule type" value="Genomic_DNA"/>
</dbReference>
<dbReference type="InterPro" id="IPR050789">
    <property type="entry name" value="Diverse_Enzym_Activities"/>
</dbReference>
<name>A0AAU0MKK3_9MICO</name>
<reference evidence="2 3" key="1">
    <citation type="submission" date="2023-10" db="EMBL/GenBank/DDBJ databases">
        <title>Y20.</title>
        <authorList>
            <person name="Zhang G."/>
            <person name="Ding Y."/>
        </authorList>
    </citation>
    <scope>NUCLEOTIDE SEQUENCE [LARGE SCALE GENOMIC DNA]</scope>
    <source>
        <strain evidence="2 3">Y20</strain>
    </source>
</reference>
<dbReference type="EC" id="3.1.1.103" evidence="2"/>
<gene>
    <name evidence="2" type="ORF">RYJ27_12895</name>
</gene>
<evidence type="ECO:0000313" key="3">
    <source>
        <dbReference type="Proteomes" id="UP001329313"/>
    </source>
</evidence>
<sequence length="420" mass="42495">MAARGIRRRSAAIAGAVLSVILLAAGCAPDKALELDLVEQASGGFPDEVAAELDAAVQSAMAATASTGALVGVWAPWSGSWVAGLGTDATGATVTPAMTFRIADLTRLMTCDVLYAVTSEGTVSLQDPVTDYVVGYPDLQDATLLDLCNGTAGLGSFEPVIGAQWYSNPGRVWDPLEIAAFGIGQPRSAVGTEYRDSDAGFMLLGMALERATGLSAAAMYERYIVEPLGLAATSLPPAAASAPGAQPLHGAWIPSNPDGTLNCAEPRDVSVMSSSAGFTDAGVVSSLEDLGLYLQAMASGAIGGEAASERFSEPLPAYSGAPAWYTATGGALIAGSLIGQMGAMPGYLTAGFTDPATGMTVVVVLNNSTAGAAVAGHLAWQLAAIASRAPAASGFTAPELGLPWTAQQYGDAVAQINVCR</sequence>
<dbReference type="PROSITE" id="PS51257">
    <property type="entry name" value="PROKAR_LIPOPROTEIN"/>
    <property type="match status" value="1"/>
</dbReference>
<dbReference type="AlphaFoldDB" id="A0AAU0MKK3"/>
<dbReference type="SUPFAM" id="SSF56601">
    <property type="entry name" value="beta-lactamase/transpeptidase-like"/>
    <property type="match status" value="1"/>
</dbReference>
<proteinExistence type="predicted"/>
<dbReference type="Proteomes" id="UP001329313">
    <property type="component" value="Chromosome"/>
</dbReference>
<feature type="domain" description="Beta-lactamase-related" evidence="1">
    <location>
        <begin position="53"/>
        <end position="375"/>
    </location>
</feature>
<dbReference type="Gene3D" id="3.40.710.10">
    <property type="entry name" value="DD-peptidase/beta-lactamase superfamily"/>
    <property type="match status" value="1"/>
</dbReference>
<organism evidence="2 3">
    <name type="scientific">Microbacterium limosum</name>
    <dbReference type="NCBI Taxonomy" id="3079935"/>
    <lineage>
        <taxon>Bacteria</taxon>
        <taxon>Bacillati</taxon>
        <taxon>Actinomycetota</taxon>
        <taxon>Actinomycetes</taxon>
        <taxon>Micrococcales</taxon>
        <taxon>Microbacteriaceae</taxon>
        <taxon>Microbacterium</taxon>
    </lineage>
</organism>
<dbReference type="InterPro" id="IPR001466">
    <property type="entry name" value="Beta-lactam-related"/>
</dbReference>
<protein>
    <submittedName>
        <fullName evidence="2">Serine hydrolase domain-containing protein</fullName>
        <ecNumber evidence="2">3.1.1.103</ecNumber>
    </submittedName>
</protein>
<dbReference type="Pfam" id="PF00144">
    <property type="entry name" value="Beta-lactamase"/>
    <property type="match status" value="1"/>
</dbReference>
<dbReference type="KEGG" id="mliy:RYJ27_12895"/>
<accession>A0AAU0MKK3</accession>
<dbReference type="InterPro" id="IPR012338">
    <property type="entry name" value="Beta-lactam/transpept-like"/>
</dbReference>
<keyword evidence="3" id="KW-1185">Reference proteome</keyword>
<dbReference type="GO" id="GO:0016787">
    <property type="term" value="F:hydrolase activity"/>
    <property type="evidence" value="ECO:0007669"/>
    <property type="project" value="UniProtKB-KW"/>
</dbReference>
<dbReference type="PANTHER" id="PTHR43283">
    <property type="entry name" value="BETA-LACTAMASE-RELATED"/>
    <property type="match status" value="1"/>
</dbReference>
<evidence type="ECO:0000259" key="1">
    <source>
        <dbReference type="Pfam" id="PF00144"/>
    </source>
</evidence>